<keyword evidence="4" id="KW-0645">Protease</keyword>
<dbReference type="InterPro" id="IPR003960">
    <property type="entry name" value="ATPase_AAA_CS"/>
</dbReference>
<comment type="similarity">
    <text evidence="2">In the C-terminal section; belongs to the peptidase M41 family.</text>
</comment>
<dbReference type="InterPro" id="IPR037219">
    <property type="entry name" value="Peptidase_M41-like"/>
</dbReference>
<dbReference type="SUPFAM" id="SSF140990">
    <property type="entry name" value="FtsH protease domain-like"/>
    <property type="match status" value="1"/>
</dbReference>
<dbReference type="FunFam" id="1.10.8.60:FF:000001">
    <property type="entry name" value="ATP-dependent zinc metalloprotease FtsH"/>
    <property type="match status" value="1"/>
</dbReference>
<dbReference type="PANTHER" id="PTHR23076">
    <property type="entry name" value="METALLOPROTEASE M41 FTSH"/>
    <property type="match status" value="1"/>
</dbReference>
<sequence>MSVQLLIPGILRAPGRSVASLHSKSCIQFRSFSNSRPIQPYSRISLAHKASPIIFQYRSQPLPAQPCLRRALSLFPWSKASSTPAPAVVAKVARLEAEANAHPDDISKQLALYQSLIETQVKAGYEVVITRWERMCELNSDSPLLRSDAAFQLYLTSLLKTGQEASVNLAVRRRDSLLAAADGTNTSSDAPQTDSSTSSHSPSDAPSSPPPPPPPSRSQEIASEVLAGRAEPSFASSRLDGASAFQGSDMGNLAAALSKGSGVSGNPIHVTISEPKGSTIMRLVRFLVLTALGGFFILVILSVLLENSGLLKPVPRQAEFEPLQQRTIRFSDVHGVDEVKEELHDIVEFLKDPTIFASLGGKLPKGVLLTGPPGTGKTMLARAIAGEAGVPFFFASGSEFEEMFVGVGAKRVRELFATARKRQPAIIFIDELDAVGGKRSHRDQHYMKQTLNQLLVEMDGFLQSEGIIVIAATNFPESLDPALTRPGRFDRIIAVPLPDIRGRVQLLQNFMKDVVTSESVDPTVLARGTPGFSGAELQNMVNQAAIQASKEGFKRNVLTKFTFVQDRILLGAERKSAYIDEKNKLLTAYHEGGHALTALYTEGAMPLHKVTCVPRGHALGVTSQLPEDDRYSVTQTEFKATIDVCMGGRVAEGLIYGTGGLTSGASSDLQHATRTATAMVKKWGFSEKVGPVFYSDQDEAISPATREKIDAEITKRARAIKLLTEKKDELHRLAHALVEHETLDADEVRKVIKGEPIRNIQEKISHNDEVASEEIPALS</sequence>
<dbReference type="GO" id="GO:0016887">
    <property type="term" value="F:ATP hydrolysis activity"/>
    <property type="evidence" value="ECO:0007669"/>
    <property type="project" value="InterPro"/>
</dbReference>
<dbReference type="Gene3D" id="1.10.8.60">
    <property type="match status" value="1"/>
</dbReference>
<keyword evidence="10" id="KW-1133">Transmembrane helix</keyword>
<dbReference type="CDD" id="cd19501">
    <property type="entry name" value="RecA-like_FtsH"/>
    <property type="match status" value="1"/>
</dbReference>
<dbReference type="Proteomes" id="UP000183567">
    <property type="component" value="Unassembled WGS sequence"/>
</dbReference>
<keyword evidence="10" id="KW-0812">Transmembrane</keyword>
<dbReference type="PANTHER" id="PTHR23076:SF97">
    <property type="entry name" value="ATP-DEPENDENT ZINC METALLOPROTEASE YME1L1"/>
    <property type="match status" value="1"/>
</dbReference>
<feature type="domain" description="AAA+ ATPase" evidence="11">
    <location>
        <begin position="363"/>
        <end position="499"/>
    </location>
</feature>
<dbReference type="GO" id="GO:0004222">
    <property type="term" value="F:metalloendopeptidase activity"/>
    <property type="evidence" value="ECO:0007669"/>
    <property type="project" value="InterPro"/>
</dbReference>
<name>A0A1J8QEG8_9AGAM</name>
<evidence type="ECO:0000256" key="5">
    <source>
        <dbReference type="ARBA" id="ARBA00022723"/>
    </source>
</evidence>
<evidence type="ECO:0000256" key="6">
    <source>
        <dbReference type="ARBA" id="ARBA00022801"/>
    </source>
</evidence>
<evidence type="ECO:0000259" key="11">
    <source>
        <dbReference type="SMART" id="SM00382"/>
    </source>
</evidence>
<dbReference type="Pfam" id="PF00004">
    <property type="entry name" value="AAA"/>
    <property type="match status" value="1"/>
</dbReference>
<evidence type="ECO:0000313" key="12">
    <source>
        <dbReference type="EMBL" id="OJA19055.1"/>
    </source>
</evidence>
<dbReference type="GO" id="GO:0005743">
    <property type="term" value="C:mitochondrial inner membrane"/>
    <property type="evidence" value="ECO:0007669"/>
    <property type="project" value="TreeGrafter"/>
</dbReference>
<evidence type="ECO:0000256" key="9">
    <source>
        <dbReference type="SAM" id="MobiDB-lite"/>
    </source>
</evidence>
<dbReference type="GO" id="GO:0046872">
    <property type="term" value="F:metal ion binding"/>
    <property type="evidence" value="ECO:0007669"/>
    <property type="project" value="UniProtKB-KW"/>
</dbReference>
<dbReference type="PROSITE" id="PS00674">
    <property type="entry name" value="AAA"/>
    <property type="match status" value="1"/>
</dbReference>
<dbReference type="InterPro" id="IPR000642">
    <property type="entry name" value="Peptidase_M41"/>
</dbReference>
<dbReference type="EMBL" id="LVVM01001207">
    <property type="protein sequence ID" value="OJA19055.1"/>
    <property type="molecule type" value="Genomic_DNA"/>
</dbReference>
<dbReference type="Gene3D" id="1.20.58.760">
    <property type="entry name" value="Peptidase M41"/>
    <property type="match status" value="1"/>
</dbReference>
<dbReference type="GO" id="GO:0005524">
    <property type="term" value="F:ATP binding"/>
    <property type="evidence" value="ECO:0007669"/>
    <property type="project" value="InterPro"/>
</dbReference>
<evidence type="ECO:0000313" key="13">
    <source>
        <dbReference type="Proteomes" id="UP000183567"/>
    </source>
</evidence>
<evidence type="ECO:0000256" key="4">
    <source>
        <dbReference type="ARBA" id="ARBA00022670"/>
    </source>
</evidence>
<evidence type="ECO:0000256" key="7">
    <source>
        <dbReference type="ARBA" id="ARBA00022833"/>
    </source>
</evidence>
<dbReference type="STRING" id="180088.A0A1J8QEG8"/>
<evidence type="ECO:0000256" key="2">
    <source>
        <dbReference type="ARBA" id="ARBA00010044"/>
    </source>
</evidence>
<evidence type="ECO:0000256" key="3">
    <source>
        <dbReference type="ARBA" id="ARBA00010550"/>
    </source>
</evidence>
<dbReference type="SMART" id="SM00382">
    <property type="entry name" value="AAA"/>
    <property type="match status" value="1"/>
</dbReference>
<dbReference type="Pfam" id="PF17862">
    <property type="entry name" value="AAA_lid_3"/>
    <property type="match status" value="1"/>
</dbReference>
<dbReference type="SUPFAM" id="SSF52540">
    <property type="entry name" value="P-loop containing nucleoside triphosphate hydrolases"/>
    <property type="match status" value="1"/>
</dbReference>
<dbReference type="InterPro" id="IPR041569">
    <property type="entry name" value="AAA_lid_3"/>
</dbReference>
<accession>A0A1J8QEG8</accession>
<dbReference type="Gene3D" id="3.40.50.300">
    <property type="entry name" value="P-loop containing nucleotide triphosphate hydrolases"/>
    <property type="match status" value="1"/>
</dbReference>
<comment type="similarity">
    <text evidence="3">In the N-terminal section; belongs to the AAA ATPase family.</text>
</comment>
<dbReference type="InterPro" id="IPR003959">
    <property type="entry name" value="ATPase_AAA_core"/>
</dbReference>
<dbReference type="FunFam" id="1.20.58.760:FF:000001">
    <property type="entry name" value="ATP-dependent zinc metalloprotease FtsH"/>
    <property type="match status" value="1"/>
</dbReference>
<keyword evidence="10" id="KW-0472">Membrane</keyword>
<dbReference type="GO" id="GO:0004176">
    <property type="term" value="F:ATP-dependent peptidase activity"/>
    <property type="evidence" value="ECO:0007669"/>
    <property type="project" value="InterPro"/>
</dbReference>
<feature type="compositionally biased region" description="Low complexity" evidence="9">
    <location>
        <begin position="190"/>
        <end position="206"/>
    </location>
</feature>
<reference evidence="12 13" key="1">
    <citation type="submission" date="2016-03" db="EMBL/GenBank/DDBJ databases">
        <title>Comparative genomics of the ectomycorrhizal sister species Rhizopogon vinicolor and Rhizopogon vesiculosus (Basidiomycota: Boletales) reveals a divergence of the mating type B locus.</title>
        <authorList>
            <person name="Mujic A.B."/>
            <person name="Kuo A."/>
            <person name="Tritt A."/>
            <person name="Lipzen A."/>
            <person name="Chen C."/>
            <person name="Johnson J."/>
            <person name="Sharma A."/>
            <person name="Barry K."/>
            <person name="Grigoriev I.V."/>
            <person name="Spatafora J.W."/>
        </authorList>
    </citation>
    <scope>NUCLEOTIDE SEQUENCE [LARGE SCALE GENOMIC DNA]</scope>
    <source>
        <strain evidence="12 13">AM-OR11-056</strain>
    </source>
</reference>
<dbReference type="AlphaFoldDB" id="A0A1J8QEG8"/>
<feature type="compositionally biased region" description="Pro residues" evidence="9">
    <location>
        <begin position="207"/>
        <end position="216"/>
    </location>
</feature>
<protein>
    <recommendedName>
        <fullName evidence="11">AAA+ ATPase domain-containing protein</fullName>
    </recommendedName>
</protein>
<dbReference type="GO" id="GO:0007005">
    <property type="term" value="P:mitochondrion organization"/>
    <property type="evidence" value="ECO:0007669"/>
    <property type="project" value="TreeGrafter"/>
</dbReference>
<organism evidence="12 13">
    <name type="scientific">Rhizopogon vesiculosus</name>
    <dbReference type="NCBI Taxonomy" id="180088"/>
    <lineage>
        <taxon>Eukaryota</taxon>
        <taxon>Fungi</taxon>
        <taxon>Dikarya</taxon>
        <taxon>Basidiomycota</taxon>
        <taxon>Agaricomycotina</taxon>
        <taxon>Agaricomycetes</taxon>
        <taxon>Agaricomycetidae</taxon>
        <taxon>Boletales</taxon>
        <taxon>Suillineae</taxon>
        <taxon>Rhizopogonaceae</taxon>
        <taxon>Rhizopogon</taxon>
    </lineage>
</organism>
<evidence type="ECO:0000256" key="1">
    <source>
        <dbReference type="ARBA" id="ARBA00001947"/>
    </source>
</evidence>
<proteinExistence type="inferred from homology"/>
<keyword evidence="7" id="KW-0862">Zinc</keyword>
<gene>
    <name evidence="12" type="ORF">AZE42_06306</name>
</gene>
<comment type="caution">
    <text evidence="12">The sequence shown here is derived from an EMBL/GenBank/DDBJ whole genome shotgun (WGS) entry which is preliminary data.</text>
</comment>
<dbReference type="FunFam" id="3.40.50.300:FF:000175">
    <property type="entry name" value="ATP-dependent zinc metalloprotease FTSH 4"/>
    <property type="match status" value="1"/>
</dbReference>
<keyword evidence="8" id="KW-0482">Metalloprotease</keyword>
<evidence type="ECO:0000256" key="8">
    <source>
        <dbReference type="ARBA" id="ARBA00023049"/>
    </source>
</evidence>
<keyword evidence="13" id="KW-1185">Reference proteome</keyword>
<dbReference type="InterPro" id="IPR027417">
    <property type="entry name" value="P-loop_NTPase"/>
</dbReference>
<keyword evidence="5" id="KW-0479">Metal-binding</keyword>
<keyword evidence="6" id="KW-0378">Hydrolase</keyword>
<dbReference type="Pfam" id="PF01434">
    <property type="entry name" value="Peptidase_M41"/>
    <property type="match status" value="1"/>
</dbReference>
<feature type="region of interest" description="Disordered" evidence="9">
    <location>
        <begin position="180"/>
        <end position="220"/>
    </location>
</feature>
<feature type="transmembrane region" description="Helical" evidence="10">
    <location>
        <begin position="283"/>
        <end position="305"/>
    </location>
</feature>
<comment type="cofactor">
    <cofactor evidence="1">
        <name>Zn(2+)</name>
        <dbReference type="ChEBI" id="CHEBI:29105"/>
    </cofactor>
</comment>
<dbReference type="GO" id="GO:0006515">
    <property type="term" value="P:protein quality control for misfolded or incompletely synthesized proteins"/>
    <property type="evidence" value="ECO:0007669"/>
    <property type="project" value="TreeGrafter"/>
</dbReference>
<dbReference type="InterPro" id="IPR003593">
    <property type="entry name" value="AAA+_ATPase"/>
</dbReference>
<evidence type="ECO:0000256" key="10">
    <source>
        <dbReference type="SAM" id="Phobius"/>
    </source>
</evidence>
<dbReference type="OrthoDB" id="1413014at2759"/>